<dbReference type="Gene3D" id="3.40.50.1820">
    <property type="entry name" value="alpha/beta hydrolase"/>
    <property type="match status" value="1"/>
</dbReference>
<reference evidence="1" key="1">
    <citation type="submission" date="2020-08" db="EMBL/GenBank/DDBJ databases">
        <title>Multicomponent nature underlies the extraordinary mechanical properties of spider dragline silk.</title>
        <authorList>
            <person name="Kono N."/>
            <person name="Nakamura H."/>
            <person name="Mori M."/>
            <person name="Yoshida Y."/>
            <person name="Ohtoshi R."/>
            <person name="Malay A.D."/>
            <person name="Moran D.A.P."/>
            <person name="Tomita M."/>
            <person name="Numata K."/>
            <person name="Arakawa K."/>
        </authorList>
    </citation>
    <scope>NUCLEOTIDE SEQUENCE</scope>
</reference>
<dbReference type="PANTHER" id="PTHR47533">
    <property type="entry name" value="PROTEIN CBG21859"/>
    <property type="match status" value="1"/>
</dbReference>
<gene>
    <name evidence="1" type="primary">AVEN_74398_1</name>
    <name evidence="1" type="ORF">TNIN_318781</name>
</gene>
<sequence>MFLQRAYCGFSISVPNLRSSNLVFKSLACSSQGNIENNGIKKKDDWNFPEKTVSFYSCENIYEKWKKQGKFFRIPKSGIFADIHYVDTFEPKSNNDGIKPLTVMCIHGIPGNYGVFSHLIKALADKGVRVIVPNFPGTLYLPGKQKNELFRHSVEEKTQVFKDFLKALKVSEVDCIVAHSSGIYPALQLVLDPALKVKCQVFFNTGGHKATVTMKPYWFIWTCTYLYLNSFGRIFIQKAGRFIMKQILRTPIRNDNIDGIALLAVTMIFSQFGETKEIFINIAKKKIPTLYCFSEDDKVVEKELTYQILSLLGASKENVNYYDEAGNMKNKGRDLPWLRLLSFKEGSHYVFRKHPEVCNKEVLQLLEQIKHPIQACSENNKSYVNVSSKFT</sequence>
<protein>
    <submittedName>
        <fullName evidence="1">Uncharacterized protein</fullName>
    </submittedName>
</protein>
<dbReference type="EMBL" id="BMAV01012601">
    <property type="protein sequence ID" value="GFY59428.1"/>
    <property type="molecule type" value="Genomic_DNA"/>
</dbReference>
<evidence type="ECO:0000313" key="1">
    <source>
        <dbReference type="EMBL" id="GFY59428.1"/>
    </source>
</evidence>
<dbReference type="OrthoDB" id="6431331at2759"/>
<dbReference type="Pfam" id="PF06342">
    <property type="entry name" value="DUF1057"/>
    <property type="match status" value="1"/>
</dbReference>
<dbReference type="SUPFAM" id="SSF53474">
    <property type="entry name" value="alpha/beta-Hydrolases"/>
    <property type="match status" value="1"/>
</dbReference>
<organism evidence="1 2">
    <name type="scientific">Trichonephila inaurata madagascariensis</name>
    <dbReference type="NCBI Taxonomy" id="2747483"/>
    <lineage>
        <taxon>Eukaryota</taxon>
        <taxon>Metazoa</taxon>
        <taxon>Ecdysozoa</taxon>
        <taxon>Arthropoda</taxon>
        <taxon>Chelicerata</taxon>
        <taxon>Arachnida</taxon>
        <taxon>Araneae</taxon>
        <taxon>Araneomorphae</taxon>
        <taxon>Entelegynae</taxon>
        <taxon>Araneoidea</taxon>
        <taxon>Nephilidae</taxon>
        <taxon>Trichonephila</taxon>
        <taxon>Trichonephila inaurata</taxon>
    </lineage>
</organism>
<dbReference type="AlphaFoldDB" id="A0A8X6XUP8"/>
<name>A0A8X6XUP8_9ARAC</name>
<keyword evidence="2" id="KW-1185">Reference proteome</keyword>
<dbReference type="InterPro" id="IPR029058">
    <property type="entry name" value="AB_hydrolase_fold"/>
</dbReference>
<dbReference type="InterPro" id="IPR010463">
    <property type="entry name" value="DUF1057"/>
</dbReference>
<accession>A0A8X6XUP8</accession>
<comment type="caution">
    <text evidence="1">The sequence shown here is derived from an EMBL/GenBank/DDBJ whole genome shotgun (WGS) entry which is preliminary data.</text>
</comment>
<evidence type="ECO:0000313" key="2">
    <source>
        <dbReference type="Proteomes" id="UP000886998"/>
    </source>
</evidence>
<dbReference type="PANTHER" id="PTHR47533:SF4">
    <property type="entry name" value="AB HYDROLASE-1 DOMAIN-CONTAINING PROTEIN"/>
    <property type="match status" value="1"/>
</dbReference>
<dbReference type="Proteomes" id="UP000886998">
    <property type="component" value="Unassembled WGS sequence"/>
</dbReference>
<proteinExistence type="predicted"/>